<evidence type="ECO:0000256" key="5">
    <source>
        <dbReference type="ARBA" id="ARBA00023288"/>
    </source>
</evidence>
<accession>A0A0R1KFN0</accession>
<feature type="lipid moiety-binding region" description="S-diacylglycerol cysteine" evidence="7">
    <location>
        <position position="30"/>
    </location>
</feature>
<dbReference type="eggNOG" id="COG1464">
    <property type="taxonomic scope" value="Bacteria"/>
</dbReference>
<keyword evidence="9" id="KW-1185">Reference proteome</keyword>
<dbReference type="PIRSF" id="PIRSF002854">
    <property type="entry name" value="MetQ"/>
    <property type="match status" value="1"/>
</dbReference>
<keyword evidence="5 6" id="KW-0449">Lipoprotein</keyword>
<evidence type="ECO:0000256" key="2">
    <source>
        <dbReference type="ARBA" id="ARBA00022729"/>
    </source>
</evidence>
<dbReference type="PROSITE" id="PS51257">
    <property type="entry name" value="PROKAR_LIPOPROTEIN"/>
    <property type="match status" value="1"/>
</dbReference>
<comment type="similarity">
    <text evidence="6">Belongs to the nlpA lipoprotein family.</text>
</comment>
<dbReference type="PATRIC" id="fig|1423775.4.peg.2534"/>
<evidence type="ECO:0000256" key="3">
    <source>
        <dbReference type="ARBA" id="ARBA00023136"/>
    </source>
</evidence>
<keyword evidence="3" id="KW-0472">Membrane</keyword>
<evidence type="ECO:0000313" key="8">
    <source>
        <dbReference type="EMBL" id="KRK78714.1"/>
    </source>
</evidence>
<organism evidence="8 9">
    <name type="scientific">Companilactobacillus nodensis DSM 19682 = JCM 14932 = NBRC 107160</name>
    <dbReference type="NCBI Taxonomy" id="1423775"/>
    <lineage>
        <taxon>Bacteria</taxon>
        <taxon>Bacillati</taxon>
        <taxon>Bacillota</taxon>
        <taxon>Bacilli</taxon>
        <taxon>Lactobacillales</taxon>
        <taxon>Lactobacillaceae</taxon>
        <taxon>Companilactobacillus</taxon>
    </lineage>
</organism>
<evidence type="ECO:0000256" key="7">
    <source>
        <dbReference type="PIRSR" id="PIRSR002854-1"/>
    </source>
</evidence>
<dbReference type="GO" id="GO:0016020">
    <property type="term" value="C:membrane"/>
    <property type="evidence" value="ECO:0007669"/>
    <property type="project" value="UniProtKB-SubCell"/>
</dbReference>
<gene>
    <name evidence="8" type="ORF">FD03_GL002491</name>
</gene>
<comment type="caution">
    <text evidence="8">The sequence shown here is derived from an EMBL/GenBank/DDBJ whole genome shotgun (WGS) entry which is preliminary data.</text>
</comment>
<dbReference type="SUPFAM" id="SSF53850">
    <property type="entry name" value="Periplasmic binding protein-like II"/>
    <property type="match status" value="1"/>
</dbReference>
<keyword evidence="2" id="KW-0732">Signal</keyword>
<comment type="subcellular location">
    <subcellularLocation>
        <location evidence="1">Membrane</location>
        <topology evidence="1">Lipid-anchor</topology>
    </subcellularLocation>
</comment>
<dbReference type="AlphaFoldDB" id="A0A0R1KFN0"/>
<evidence type="ECO:0000256" key="6">
    <source>
        <dbReference type="PIRNR" id="PIRNR002854"/>
    </source>
</evidence>
<proteinExistence type="inferred from homology"/>
<evidence type="ECO:0000256" key="1">
    <source>
        <dbReference type="ARBA" id="ARBA00004635"/>
    </source>
</evidence>
<dbReference type="Pfam" id="PF03180">
    <property type="entry name" value="Lipoprotein_9"/>
    <property type="match status" value="1"/>
</dbReference>
<evidence type="ECO:0000256" key="4">
    <source>
        <dbReference type="ARBA" id="ARBA00023139"/>
    </source>
</evidence>
<dbReference type="EMBL" id="AZDZ01000022">
    <property type="protein sequence ID" value="KRK78714.1"/>
    <property type="molecule type" value="Genomic_DNA"/>
</dbReference>
<dbReference type="Gene3D" id="3.40.190.10">
    <property type="entry name" value="Periplasmic binding protein-like II"/>
    <property type="match status" value="2"/>
</dbReference>
<dbReference type="Proteomes" id="UP000051248">
    <property type="component" value="Unassembled WGS sequence"/>
</dbReference>
<reference evidence="8 9" key="1">
    <citation type="journal article" date="2015" name="Genome Announc.">
        <title>Expanding the biotechnology potential of lactobacilli through comparative genomics of 213 strains and associated genera.</title>
        <authorList>
            <person name="Sun Z."/>
            <person name="Harris H.M."/>
            <person name="McCann A."/>
            <person name="Guo C."/>
            <person name="Argimon S."/>
            <person name="Zhang W."/>
            <person name="Yang X."/>
            <person name="Jeffery I.B."/>
            <person name="Cooney J.C."/>
            <person name="Kagawa T.F."/>
            <person name="Liu W."/>
            <person name="Song Y."/>
            <person name="Salvetti E."/>
            <person name="Wrobel A."/>
            <person name="Rasinkangas P."/>
            <person name="Parkhill J."/>
            <person name="Rea M.C."/>
            <person name="O'Sullivan O."/>
            <person name="Ritari J."/>
            <person name="Douillard F.P."/>
            <person name="Paul Ross R."/>
            <person name="Yang R."/>
            <person name="Briner A.E."/>
            <person name="Felis G.E."/>
            <person name="de Vos W.M."/>
            <person name="Barrangou R."/>
            <person name="Klaenhammer T.R."/>
            <person name="Caufield P.W."/>
            <person name="Cui Y."/>
            <person name="Zhang H."/>
            <person name="O'Toole P.W."/>
        </authorList>
    </citation>
    <scope>NUCLEOTIDE SEQUENCE [LARGE SCALE GENOMIC DNA]</scope>
    <source>
        <strain evidence="8 9">DSM 19682</strain>
    </source>
</reference>
<name>A0A0R1KFN0_9LACO</name>
<keyword evidence="4" id="KW-0564">Palmitate</keyword>
<dbReference type="PANTHER" id="PTHR30429:SF3">
    <property type="entry name" value="LIPOPROTEIN"/>
    <property type="match status" value="1"/>
</dbReference>
<dbReference type="STRING" id="1423775.FD03_GL002491"/>
<dbReference type="PANTHER" id="PTHR30429">
    <property type="entry name" value="D-METHIONINE-BINDING LIPOPROTEIN METQ"/>
    <property type="match status" value="1"/>
</dbReference>
<sequence>MEDRRIMNKKIKGILAILFTTLSIFVLAGCGKSASASDKMTTVKIGIMGSDNRIWNTVDEKLQKQNIKIKLVEFSDYSQPNTALDQGQIDLNSFQTVYFMDNWNKTHHTNIVGIGDTAIAPMALYSKKITKLSELKEGDEIALPNDATNEGRALALLQSAGLIKLNKDVLPTKKSIIENKLNLKISELDAAQTARSLGDVTASVVNSGVASDAKLNPKKAVYVEKVSKASKPYVNVISANKKDKDNPVYKKVVKAYQSEEVAKLYHKYYGDSEVPAWNLKILK</sequence>
<evidence type="ECO:0000313" key="9">
    <source>
        <dbReference type="Proteomes" id="UP000051248"/>
    </source>
</evidence>
<dbReference type="InterPro" id="IPR004872">
    <property type="entry name" value="Lipoprotein_NlpA"/>
</dbReference>
<protein>
    <recommendedName>
        <fullName evidence="6">Lipoprotein</fullName>
    </recommendedName>
</protein>